<comment type="caution">
    <text evidence="1">The sequence shown here is derived from an EMBL/GenBank/DDBJ whole genome shotgun (WGS) entry which is preliminary data.</text>
</comment>
<dbReference type="Proteomes" id="UP000228496">
    <property type="component" value="Unassembled WGS sequence"/>
</dbReference>
<accession>A0A2J0Q9M9</accession>
<name>A0A2J0Q9M9_9BACT</name>
<dbReference type="AlphaFoldDB" id="A0A2J0Q9M9"/>
<gene>
    <name evidence="1" type="ORF">COV29_03095</name>
</gene>
<protein>
    <submittedName>
        <fullName evidence="1">Uncharacterized protein</fullName>
    </submittedName>
</protein>
<evidence type="ECO:0000313" key="1">
    <source>
        <dbReference type="EMBL" id="PJE50695.1"/>
    </source>
</evidence>
<dbReference type="EMBL" id="PCXQ01000005">
    <property type="protein sequence ID" value="PJE50695.1"/>
    <property type="molecule type" value="Genomic_DNA"/>
</dbReference>
<sequence length="1201" mass="125486">MSIHLTRKNRNQARKAVSVFTALATMLWLSGVVFLAPVGVHAAVPGDFGLTEGDTISATGSSDPDVYIVNEQGYKRLFLNPVIFGFYGHLGGFSSVKSVSSATRDAFLTSGLFRNCESGAEEVYGVETTGEDTGKLHHVNVTGAQAVSQDANFFKKVFCINNNEFNWYTNNGTSFGTPYSSVNDVPDYSRDGGTVVTPGSMTVSLAPDNPPATTITLNAYGETVMSVRFSGTGTIDSLSFKRQGPGATGDFDNLYVYDGAERLTGGRTPSSADGTLTFVNLNLDVNGTKDIDLVADHSGTAGNVNYWVLESVTLESGNISGFPVQSNNFTFAGSNSGTINVDKTGSVANPKVGQKMAHLSTFKITANTESAHLKRVSLLNGGTVKDADITNLYLEVNGDKVANGWMNGDGDAVFEFSGSGYSIAKGDNKIFKVYGDLSGKKDETIKFYVEQASDVLAVGDQFGFGMAPTVDANFDDSTNTHSLTLQGGVLTLTFNGPNATNVGTDTQDTVLAQYSMSAASDIEVKKLRLVLCQADAGTTYADASDTTNGWADLDDIKVIDEDTGQVIVGPADGSAFTASEATGCPNGATGAAKTFTDTFDLSAGTTRNFKVTGDINIANTRAGQDLVATDTIKVVLDGYGESDLVGTAGDIAVMKYAGTNTAVDDSDIVPNTDLAGNNMTLQASSLTLGLSASPVSTTYVRGTQNVDALGITFAASLASGLEVTDITLSAYVADSGSTTALGVGASPDTSLSVGGLVSAVELWDATSGTLISNSPSANNLNTSTGTIVFNNLGWDLAAGETRTLLVRTDLSSNSTSGASDVFNFDIAATTDVTAIDDSGSSVNAANSAVNGTTSPTVLNTVSSAGTLAVTAAPDMPITGAKYWGQTDAEFARYRFRSTNEAFYIERLNINSGDTTANLTANVDKVKIRYTNEAGDTLTSVGTLNTAGSVSFAFTGSNRPYVPKDSSIDIKVLADLKTKAQGATSEVSFSLDFSGGATDEFRALGVGSGTLVEGNDTTGDDTDSVTGNDHYIYRVYPEFVQDTLAASEPLGTKDVLKFTIKAHGLSDSKLYFDDPASVTLKFDTVASGGASSNMTANLYDVGTGELLASATITAGQANGASISFTNWEKDVEITGGSQKSFRVEVGFTNFLDTSDYFQVVLRDEAGVIKYVDGARTGEDQEVTNVANVFKLLPMNGPIFSKQ</sequence>
<organism evidence="1 2">
    <name type="scientific">Candidatus Yanofskybacteria bacterium CG10_big_fil_rev_8_21_14_0_10_36_16</name>
    <dbReference type="NCBI Taxonomy" id="1975096"/>
    <lineage>
        <taxon>Bacteria</taxon>
        <taxon>Candidatus Yanofskyibacteriota</taxon>
    </lineage>
</organism>
<reference evidence="1 2" key="1">
    <citation type="submission" date="2017-09" db="EMBL/GenBank/DDBJ databases">
        <title>Depth-based differentiation of microbial function through sediment-hosted aquifers and enrichment of novel symbionts in the deep terrestrial subsurface.</title>
        <authorList>
            <person name="Probst A.J."/>
            <person name="Ladd B."/>
            <person name="Jarett J.K."/>
            <person name="Geller-Mcgrath D.E."/>
            <person name="Sieber C.M."/>
            <person name="Emerson J.B."/>
            <person name="Anantharaman K."/>
            <person name="Thomas B.C."/>
            <person name="Malmstrom R."/>
            <person name="Stieglmeier M."/>
            <person name="Klingl A."/>
            <person name="Woyke T."/>
            <person name="Ryan C.M."/>
            <person name="Banfield J.F."/>
        </authorList>
    </citation>
    <scope>NUCLEOTIDE SEQUENCE [LARGE SCALE GENOMIC DNA]</scope>
    <source>
        <strain evidence="1">CG10_big_fil_rev_8_21_14_0_10_36_16</strain>
    </source>
</reference>
<proteinExistence type="predicted"/>
<evidence type="ECO:0000313" key="2">
    <source>
        <dbReference type="Proteomes" id="UP000228496"/>
    </source>
</evidence>